<feature type="transmembrane region" description="Helical" evidence="10">
    <location>
        <begin position="74"/>
        <end position="94"/>
    </location>
</feature>
<accession>A0ABX8YAS0</accession>
<feature type="transmembrane region" description="Helical" evidence="10">
    <location>
        <begin position="180"/>
        <end position="213"/>
    </location>
</feature>
<keyword evidence="9" id="KW-0489">Methyltransferase</keyword>
<keyword evidence="3" id="KW-1003">Cell membrane</keyword>
<keyword evidence="14" id="KW-1185">Reference proteome</keyword>
<feature type="domain" description="Prepilin peptidase A24 N-terminal" evidence="12">
    <location>
        <begin position="11"/>
        <end position="92"/>
    </location>
</feature>
<keyword evidence="6 10" id="KW-1133">Transmembrane helix</keyword>
<evidence type="ECO:0000256" key="10">
    <source>
        <dbReference type="SAM" id="Phobius"/>
    </source>
</evidence>
<keyword evidence="9" id="KW-0808">Transferase</keyword>
<evidence type="ECO:0000313" key="14">
    <source>
        <dbReference type="Proteomes" id="UP000826616"/>
    </source>
</evidence>
<reference evidence="13 14" key="1">
    <citation type="submission" date="2021-08" db="EMBL/GenBank/DDBJ databases">
        <title>Complete genome sequence of the strain Aneurinibacillus thermoaerophilus CCM 8960.</title>
        <authorList>
            <person name="Musilova J."/>
            <person name="Kourilova X."/>
            <person name="Pernicova I."/>
            <person name="Bezdicek M."/>
            <person name="Lengerova M."/>
            <person name="Obruca S."/>
            <person name="Sedlar K."/>
        </authorList>
    </citation>
    <scope>NUCLEOTIDE SEQUENCE [LARGE SCALE GENOMIC DNA]</scope>
    <source>
        <strain evidence="13 14">CCM 8960</strain>
    </source>
</reference>
<protein>
    <recommendedName>
        <fullName evidence="9">Prepilin leader peptidase/N-methyltransferase</fullName>
        <ecNumber evidence="9">2.1.1.-</ecNumber>
        <ecNumber evidence="9">3.4.23.43</ecNumber>
    </recommendedName>
</protein>
<dbReference type="PRINTS" id="PR00864">
    <property type="entry name" value="PREPILNPTASE"/>
</dbReference>
<comment type="function">
    <text evidence="9">Plays an essential role in type IV pili and type II pseudopili formation by proteolytically removing the leader sequence from substrate proteins and subsequently monomethylating the alpha-amino group of the newly exposed N-terminal phenylalanine.</text>
</comment>
<dbReference type="PANTHER" id="PTHR30487:SF0">
    <property type="entry name" value="PREPILIN LEADER PEPTIDASE_N-METHYLTRANSFERASE-RELATED"/>
    <property type="match status" value="1"/>
</dbReference>
<evidence type="ECO:0000256" key="5">
    <source>
        <dbReference type="ARBA" id="ARBA00022692"/>
    </source>
</evidence>
<evidence type="ECO:0000256" key="6">
    <source>
        <dbReference type="ARBA" id="ARBA00022989"/>
    </source>
</evidence>
<proteinExistence type="inferred from homology"/>
<dbReference type="GeneID" id="97142643"/>
<keyword evidence="9" id="KW-0645">Protease</keyword>
<comment type="similarity">
    <text evidence="2 8">Belongs to the peptidase A24 family.</text>
</comment>
<dbReference type="EMBL" id="CP080764">
    <property type="protein sequence ID" value="QYY42118.1"/>
    <property type="molecule type" value="Genomic_DNA"/>
</dbReference>
<dbReference type="InterPro" id="IPR010627">
    <property type="entry name" value="Prepilin_pept_A24_N"/>
</dbReference>
<dbReference type="Proteomes" id="UP000826616">
    <property type="component" value="Chromosome"/>
</dbReference>
<keyword evidence="9" id="KW-0378">Hydrolase</keyword>
<evidence type="ECO:0000256" key="4">
    <source>
        <dbReference type="ARBA" id="ARBA00022519"/>
    </source>
</evidence>
<evidence type="ECO:0000259" key="11">
    <source>
        <dbReference type="Pfam" id="PF01478"/>
    </source>
</evidence>
<evidence type="ECO:0000256" key="2">
    <source>
        <dbReference type="ARBA" id="ARBA00005801"/>
    </source>
</evidence>
<dbReference type="Pfam" id="PF06750">
    <property type="entry name" value="A24_N_bact"/>
    <property type="match status" value="1"/>
</dbReference>
<feature type="transmembrane region" description="Helical" evidence="10">
    <location>
        <begin position="225"/>
        <end position="248"/>
    </location>
</feature>
<dbReference type="EC" id="3.4.23.43" evidence="9"/>
<comment type="catalytic activity">
    <reaction evidence="9">
        <text>Typically cleaves a -Gly-|-Phe- bond to release an N-terminal, basic peptide of 5-8 residues from type IV prepilin, and then N-methylates the new N-terminal amino group, the methyl donor being S-adenosyl-L-methionine.</text>
        <dbReference type="EC" id="3.4.23.43"/>
    </reaction>
</comment>
<keyword evidence="4" id="KW-0997">Cell inner membrane</keyword>
<dbReference type="Pfam" id="PF01478">
    <property type="entry name" value="Peptidase_A24"/>
    <property type="match status" value="1"/>
</dbReference>
<keyword evidence="9" id="KW-0511">Multifunctional enzyme</keyword>
<evidence type="ECO:0000259" key="12">
    <source>
        <dbReference type="Pfam" id="PF06750"/>
    </source>
</evidence>
<evidence type="ECO:0000256" key="3">
    <source>
        <dbReference type="ARBA" id="ARBA00022475"/>
    </source>
</evidence>
<evidence type="ECO:0000256" key="9">
    <source>
        <dbReference type="RuleBase" id="RU003794"/>
    </source>
</evidence>
<dbReference type="Gene3D" id="1.20.120.1220">
    <property type="match status" value="1"/>
</dbReference>
<gene>
    <name evidence="13" type="ORF">K3F53_14775</name>
</gene>
<dbReference type="InterPro" id="IPR050882">
    <property type="entry name" value="Prepilin_peptidase/N-MTase"/>
</dbReference>
<feature type="transmembrane region" description="Helical" evidence="10">
    <location>
        <begin position="148"/>
        <end position="168"/>
    </location>
</feature>
<feature type="domain" description="Prepilin type IV endopeptidase peptidase" evidence="11">
    <location>
        <begin position="104"/>
        <end position="209"/>
    </location>
</feature>
<evidence type="ECO:0000256" key="1">
    <source>
        <dbReference type="ARBA" id="ARBA00004429"/>
    </source>
</evidence>
<feature type="transmembrane region" description="Helical" evidence="10">
    <location>
        <begin position="127"/>
        <end position="142"/>
    </location>
</feature>
<name>A0ABX8YAS0_ANETH</name>
<organism evidence="13 14">
    <name type="scientific">Aneurinibacillus thermoaerophilus</name>
    <dbReference type="NCBI Taxonomy" id="143495"/>
    <lineage>
        <taxon>Bacteria</taxon>
        <taxon>Bacillati</taxon>
        <taxon>Bacillota</taxon>
        <taxon>Bacilli</taxon>
        <taxon>Bacillales</taxon>
        <taxon>Paenibacillaceae</taxon>
        <taxon>Aneurinibacillus group</taxon>
        <taxon>Aneurinibacillus</taxon>
    </lineage>
</organism>
<feature type="transmembrane region" description="Helical" evidence="10">
    <location>
        <begin position="100"/>
        <end position="120"/>
    </location>
</feature>
<evidence type="ECO:0000313" key="13">
    <source>
        <dbReference type="EMBL" id="QYY42118.1"/>
    </source>
</evidence>
<dbReference type="RefSeq" id="WP_057897885.1">
    <property type="nucleotide sequence ID" value="NZ_CP080764.1"/>
</dbReference>
<keyword evidence="7 10" id="KW-0472">Membrane</keyword>
<evidence type="ECO:0000256" key="8">
    <source>
        <dbReference type="RuleBase" id="RU003793"/>
    </source>
</evidence>
<dbReference type="PANTHER" id="PTHR30487">
    <property type="entry name" value="TYPE 4 PREPILIN-LIKE PROTEINS LEADER PEPTIDE-PROCESSING ENZYME"/>
    <property type="match status" value="1"/>
</dbReference>
<dbReference type="EC" id="2.1.1.-" evidence="9"/>
<keyword evidence="5 9" id="KW-0812">Transmembrane</keyword>
<feature type="transmembrane region" description="Helical" evidence="10">
    <location>
        <begin position="6"/>
        <end position="25"/>
    </location>
</feature>
<dbReference type="InterPro" id="IPR014032">
    <property type="entry name" value="Peptidase_A24A_bac"/>
</dbReference>
<evidence type="ECO:0000256" key="7">
    <source>
        <dbReference type="ARBA" id="ARBA00023136"/>
    </source>
</evidence>
<dbReference type="InterPro" id="IPR000045">
    <property type="entry name" value="Prepilin_IV_endopep_pep"/>
</dbReference>
<sequence length="252" mass="28144">MDFAILLLVFLFGLLFGSFFNVVGLRVPQEQSLLAPPSHCPTCKKQLKPIDLIPILSYLIARGKCRYCRAPISSVYPLIELATGILFAAVYAVYDFTPVAWLYLLFISLLVIITVSDLAYRIIPDKVLLPFFLVFLVLRFFIHPDETYLSHLIGMVLGFTIFYIIAIVSGNGIGGGDIKLFAVVGLFLGYPLLLLTILLSTFFGAFYGVLLMIFRGAGRKTKVPFGPFIALGALLALFKGYDLIAWYFSFFY</sequence>
<comment type="subcellular location">
    <subcellularLocation>
        <location evidence="1">Cell inner membrane</location>
        <topology evidence="1">Multi-pass membrane protein</topology>
    </subcellularLocation>
    <subcellularLocation>
        <location evidence="9">Cell membrane</location>
        <topology evidence="9">Multi-pass membrane protein</topology>
    </subcellularLocation>
</comment>